<organism evidence="3 4">
    <name type="scientific">Colobus angolensis palliatus</name>
    <name type="common">Peters' Angolan colobus</name>
    <dbReference type="NCBI Taxonomy" id="336983"/>
    <lineage>
        <taxon>Eukaryota</taxon>
        <taxon>Metazoa</taxon>
        <taxon>Chordata</taxon>
        <taxon>Craniata</taxon>
        <taxon>Vertebrata</taxon>
        <taxon>Euteleostomi</taxon>
        <taxon>Mammalia</taxon>
        <taxon>Eutheria</taxon>
        <taxon>Euarchontoglires</taxon>
        <taxon>Primates</taxon>
        <taxon>Haplorrhini</taxon>
        <taxon>Catarrhini</taxon>
        <taxon>Cercopithecidae</taxon>
        <taxon>Colobinae</taxon>
        <taxon>Colobus</taxon>
    </lineage>
</organism>
<dbReference type="PANTHER" id="PTHR23086:SF54">
    <property type="entry name" value="PHOSPHATIDYLINOSITOL 4-PHOSPHATE 5-KINASE TYPE-1 ALPHA"/>
    <property type="match status" value="1"/>
</dbReference>
<dbReference type="InterPro" id="IPR027483">
    <property type="entry name" value="PInositol-4-P-4/5-kinase_C_sf"/>
</dbReference>
<dbReference type="OMA" id="MRIKFDF"/>
<proteinExistence type="predicted"/>
<sequence>SFDPGVASCTSSSASGIKRLVASEVPCVSGMLIKKIGHGGVDSSGETTCRKTTTSALKCAIGLGITHTVGSLGPTPEHDVLMQDFCMVESLFFPSEGSNLTPAHHSSDFPFKTYAPVAFCYFQELFGICPDDGLYSLCSEPLIELSSSGADGSLLYVSSHDEFIVKTVQHKEAEFLQKLLPGYHIHLNQNPWTFLPKFYGLCCVQTGGKNIQIVVMKNLLLRLVKMRIKFDFKGSIYKKQASQKEREKPLPTFKNLDFLQNILMTLQRNFEIMDYSILMSIHNIDRARKPLSSEAQCSTDDHTGGIPAQESRGERILLCIGITDILQSYRFVKKLEHSRKALVRDGDTVSVRRPGFYTERFQCFMCNTAFKKIPVPLKPSPSKKFQSGSFFSGRASSSDNSCITYQPSVSGEHKAQATTKAEEEPGVHLGCPNVLPQTPPLEEISEGTPIPDPSFSPVVGETLQILTTSTTLEKLDIAE</sequence>
<name>A0A2K5K5N6_COLAP</name>
<keyword evidence="1" id="KW-0418">Kinase</keyword>
<dbReference type="Pfam" id="PF01504">
    <property type="entry name" value="PIP5K"/>
    <property type="match status" value="1"/>
</dbReference>
<dbReference type="Gene3D" id="3.30.810.10">
    <property type="entry name" value="2-Layer Sandwich"/>
    <property type="match status" value="1"/>
</dbReference>
<dbReference type="GO" id="GO:0046854">
    <property type="term" value="P:phosphatidylinositol phosphate biosynthetic process"/>
    <property type="evidence" value="ECO:0007669"/>
    <property type="project" value="TreeGrafter"/>
</dbReference>
<keyword evidence="4" id="KW-1185">Reference proteome</keyword>
<dbReference type="AlphaFoldDB" id="A0A2K5K5N6"/>
<dbReference type="PROSITE" id="PS51455">
    <property type="entry name" value="PIPK"/>
    <property type="match status" value="1"/>
</dbReference>
<evidence type="ECO:0000259" key="2">
    <source>
        <dbReference type="PROSITE" id="PS51455"/>
    </source>
</evidence>
<dbReference type="InterPro" id="IPR002498">
    <property type="entry name" value="PInositol-4-P-4/5-kinase_core"/>
</dbReference>
<dbReference type="InterPro" id="IPR027484">
    <property type="entry name" value="PInositol-4-P-5-kinase_N"/>
</dbReference>
<evidence type="ECO:0000256" key="1">
    <source>
        <dbReference type="PROSITE-ProRule" id="PRU00781"/>
    </source>
</evidence>
<dbReference type="SUPFAM" id="SSF56104">
    <property type="entry name" value="SAICAR synthase-like"/>
    <property type="match status" value="1"/>
</dbReference>
<dbReference type="Proteomes" id="UP000233080">
    <property type="component" value="Unassembled WGS sequence"/>
</dbReference>
<dbReference type="GO" id="GO:0005524">
    <property type="term" value="F:ATP binding"/>
    <property type="evidence" value="ECO:0007669"/>
    <property type="project" value="UniProtKB-UniRule"/>
</dbReference>
<reference evidence="3" key="1">
    <citation type="submission" date="2025-08" db="UniProtKB">
        <authorList>
            <consortium name="Ensembl"/>
        </authorList>
    </citation>
    <scope>IDENTIFICATION</scope>
</reference>
<evidence type="ECO:0000313" key="4">
    <source>
        <dbReference type="Proteomes" id="UP000233080"/>
    </source>
</evidence>
<dbReference type="STRING" id="336983.ENSCANP00000036423"/>
<dbReference type="Gene3D" id="3.30.800.10">
    <property type="entry name" value="Phosphatidylinositol Phosphate Kinase II Beta"/>
    <property type="match status" value="1"/>
</dbReference>
<dbReference type="GO" id="GO:0005886">
    <property type="term" value="C:plasma membrane"/>
    <property type="evidence" value="ECO:0007669"/>
    <property type="project" value="TreeGrafter"/>
</dbReference>
<feature type="domain" description="PIPK" evidence="2">
    <location>
        <begin position="49"/>
        <end position="369"/>
    </location>
</feature>
<protein>
    <recommendedName>
        <fullName evidence="2">PIPK domain-containing protein</fullName>
    </recommendedName>
</protein>
<dbReference type="PANTHER" id="PTHR23086">
    <property type="entry name" value="PHOSPHATIDYLINOSITOL-4-PHOSPHATE 5-KINASE"/>
    <property type="match status" value="1"/>
</dbReference>
<evidence type="ECO:0000313" key="3">
    <source>
        <dbReference type="Ensembl" id="ENSCANP00000036423.1"/>
    </source>
</evidence>
<dbReference type="Ensembl" id="ENSCANT00000059672.1">
    <property type="protein sequence ID" value="ENSCANP00000036423.1"/>
    <property type="gene ID" value="ENSCANG00000041899.1"/>
</dbReference>
<accession>A0A2K5K5N6</accession>
<keyword evidence="1" id="KW-0808">Transferase</keyword>
<dbReference type="SMART" id="SM00330">
    <property type="entry name" value="PIPKc"/>
    <property type="match status" value="1"/>
</dbReference>
<dbReference type="InterPro" id="IPR023610">
    <property type="entry name" value="PInositol-4/5-P-5/4-kinase"/>
</dbReference>
<keyword evidence="1" id="KW-0067">ATP-binding</keyword>
<dbReference type="GO" id="GO:0016308">
    <property type="term" value="F:1-phosphatidylinositol-4-phosphate 5-kinase activity"/>
    <property type="evidence" value="ECO:0007669"/>
    <property type="project" value="TreeGrafter"/>
</dbReference>
<reference evidence="3" key="2">
    <citation type="submission" date="2025-09" db="UniProtKB">
        <authorList>
            <consortium name="Ensembl"/>
        </authorList>
    </citation>
    <scope>IDENTIFICATION</scope>
</reference>
<keyword evidence="1" id="KW-0547">Nucleotide-binding</keyword>